<dbReference type="AlphaFoldDB" id="A0A7R8ZV87"/>
<sequence length="100" mass="11263">MAWKALRRGKRRKGDQMKPMSVDEEEALESAISIVRELAAKNLHDLRSGSEERSPVYAISCRGVVKLCAVNRTVRLEDAVLSECLKPVVIKDREHEGKDC</sequence>
<protein>
    <submittedName>
        <fullName evidence="2">Uncharacterized protein</fullName>
    </submittedName>
</protein>
<reference evidence="2" key="1">
    <citation type="submission" date="2020-11" db="EMBL/GenBank/DDBJ databases">
        <authorList>
            <person name="Tran Van P."/>
        </authorList>
    </citation>
    <scope>NUCLEOTIDE SEQUENCE</scope>
</reference>
<evidence type="ECO:0000256" key="1">
    <source>
        <dbReference type="SAM" id="MobiDB-lite"/>
    </source>
</evidence>
<accession>A0A7R8ZV87</accession>
<proteinExistence type="predicted"/>
<name>A0A7R8ZV87_9CRUS</name>
<evidence type="ECO:0000313" key="2">
    <source>
        <dbReference type="EMBL" id="CAD7237772.1"/>
    </source>
</evidence>
<feature type="compositionally biased region" description="Basic residues" evidence="1">
    <location>
        <begin position="1"/>
        <end position="13"/>
    </location>
</feature>
<dbReference type="EMBL" id="OB691802">
    <property type="protein sequence ID" value="CAD7237772.1"/>
    <property type="molecule type" value="Genomic_DNA"/>
</dbReference>
<feature type="region of interest" description="Disordered" evidence="1">
    <location>
        <begin position="1"/>
        <end position="22"/>
    </location>
</feature>
<gene>
    <name evidence="2" type="ORF">CTOB1V02_LOCUS15587</name>
</gene>
<organism evidence="2">
    <name type="scientific">Cyprideis torosa</name>
    <dbReference type="NCBI Taxonomy" id="163714"/>
    <lineage>
        <taxon>Eukaryota</taxon>
        <taxon>Metazoa</taxon>
        <taxon>Ecdysozoa</taxon>
        <taxon>Arthropoda</taxon>
        <taxon>Crustacea</taxon>
        <taxon>Oligostraca</taxon>
        <taxon>Ostracoda</taxon>
        <taxon>Podocopa</taxon>
        <taxon>Podocopida</taxon>
        <taxon>Cytherocopina</taxon>
        <taxon>Cytheroidea</taxon>
        <taxon>Cytherideidae</taxon>
        <taxon>Cyprideis</taxon>
    </lineage>
</organism>